<dbReference type="AlphaFoldDB" id="A0A5N6LP70"/>
<dbReference type="Gene3D" id="3.40.1000.10">
    <property type="entry name" value="Mog1/PsbP, alpha/beta/alpha sandwich"/>
    <property type="match status" value="1"/>
</dbReference>
<accession>A0A5N6LP70</accession>
<dbReference type="InterPro" id="IPR048354">
    <property type="entry name" value="TOD1_MUCI70_glycTrfase_dom"/>
</dbReference>
<dbReference type="OrthoDB" id="10255285at2759"/>
<keyword evidence="1" id="KW-0472">Membrane</keyword>
<organism evidence="3 4">
    <name type="scientific">Mikania micrantha</name>
    <name type="common">bitter vine</name>
    <dbReference type="NCBI Taxonomy" id="192012"/>
    <lineage>
        <taxon>Eukaryota</taxon>
        <taxon>Viridiplantae</taxon>
        <taxon>Streptophyta</taxon>
        <taxon>Embryophyta</taxon>
        <taxon>Tracheophyta</taxon>
        <taxon>Spermatophyta</taxon>
        <taxon>Magnoliopsida</taxon>
        <taxon>eudicotyledons</taxon>
        <taxon>Gunneridae</taxon>
        <taxon>Pentapetalae</taxon>
        <taxon>asterids</taxon>
        <taxon>campanulids</taxon>
        <taxon>Asterales</taxon>
        <taxon>Asteraceae</taxon>
        <taxon>Asteroideae</taxon>
        <taxon>Heliantheae alliance</taxon>
        <taxon>Eupatorieae</taxon>
        <taxon>Mikania</taxon>
    </lineage>
</organism>
<comment type="caution">
    <text evidence="3">The sequence shown here is derived from an EMBL/GenBank/DDBJ whole genome shotgun (WGS) entry which is preliminary data.</text>
</comment>
<evidence type="ECO:0000313" key="3">
    <source>
        <dbReference type="EMBL" id="KAD2393681.1"/>
    </source>
</evidence>
<dbReference type="InterPro" id="IPR006852">
    <property type="entry name" value="TOD1_MUCI70"/>
</dbReference>
<protein>
    <recommendedName>
        <fullName evidence="2">TOD1/MUCI70 glycosyltransferase-like domain-containing protein</fullName>
    </recommendedName>
</protein>
<evidence type="ECO:0000313" key="4">
    <source>
        <dbReference type="Proteomes" id="UP000326396"/>
    </source>
</evidence>
<dbReference type="PANTHER" id="PTHR12956">
    <property type="entry name" value="ALKALINE CERAMIDASE-RELATED"/>
    <property type="match status" value="1"/>
</dbReference>
<proteinExistence type="predicted"/>
<evidence type="ECO:0000259" key="2">
    <source>
        <dbReference type="Pfam" id="PF04765"/>
    </source>
</evidence>
<reference evidence="3 4" key="1">
    <citation type="submission" date="2019-05" db="EMBL/GenBank/DDBJ databases">
        <title>Mikania micrantha, genome provides insights into the molecular mechanism of rapid growth.</title>
        <authorList>
            <person name="Liu B."/>
        </authorList>
    </citation>
    <scope>NUCLEOTIDE SEQUENCE [LARGE SCALE GENOMIC DNA]</scope>
    <source>
        <strain evidence="3">NLD-2019</strain>
        <tissue evidence="3">Leaf</tissue>
    </source>
</reference>
<keyword evidence="4" id="KW-1185">Reference proteome</keyword>
<dbReference type="Proteomes" id="UP000326396">
    <property type="component" value="Linkage Group LG9"/>
</dbReference>
<dbReference type="EMBL" id="SZYD01000019">
    <property type="protein sequence ID" value="KAD2393681.1"/>
    <property type="molecule type" value="Genomic_DNA"/>
</dbReference>
<feature type="domain" description="TOD1/MUCI70 glycosyltransferase-like" evidence="2">
    <location>
        <begin position="124"/>
        <end position="317"/>
    </location>
</feature>
<evidence type="ECO:0000256" key="1">
    <source>
        <dbReference type="SAM" id="Phobius"/>
    </source>
</evidence>
<sequence>MLPERRGVFAGSDLIKATDHGLLAVRRTRRSGRRRLLFWIFSFAAIFSVCIATYGFKMFFHGVEEHQSFSSRDVKDVSVELDTREQPKKKPRRARFNPCKVELKDSVEALVEPKTFWNNVKFSLQYIVKENIQPYANHITPRFGGHQTLEEREQSFHAVNQTIHCGFVERFEGFSNIMFDLDTEDKMYMNTCTVVVSSCIFGSSDFLRRPTSKMISQYSKENVCFIMFIDKETLVKLSKEGSVPDEKNFIGLWRIVVVSNLPYEDMRKTGKVPKFLSHRLFPSARWYSIWLDSKLRLHTDPMLLIEYFLWRNKAEIVNVEQSQSCSIIGIRDQWPTNILGHCPVKCSKFSIEMEQFPQRQLFGGAISTSFPLRFQDVSNIRQVPDHQEVFVDPERDESLIIELLDMKHDVADNGSATWFLQDLASEQGAEGNIVTEQSAVFEAEGLGYRNMPSVITTAAAQMAISKGRQGREAQNLVKVYLSNLRLKGVQTDVLITAYEPVFISPSSESARSVGAGLTVPAAESGRTPMADVLKQVVATFRINDWNLFGAAAV</sequence>
<dbReference type="SUPFAM" id="SSF55724">
    <property type="entry name" value="Mog1p/PsbP-like"/>
    <property type="match status" value="1"/>
</dbReference>
<name>A0A5N6LP70_9ASTR</name>
<dbReference type="InterPro" id="IPR007681">
    <property type="entry name" value="Mog1"/>
</dbReference>
<keyword evidence="1" id="KW-0812">Transmembrane</keyword>
<feature type="transmembrane region" description="Helical" evidence="1">
    <location>
        <begin position="36"/>
        <end position="56"/>
    </location>
</feature>
<dbReference type="PANTHER" id="PTHR12956:SF27">
    <property type="entry name" value="TRANSMEMBRANE PROTEIN"/>
    <property type="match status" value="1"/>
</dbReference>
<dbReference type="Pfam" id="PF04603">
    <property type="entry name" value="Mog1"/>
    <property type="match status" value="1"/>
</dbReference>
<dbReference type="InterPro" id="IPR016123">
    <property type="entry name" value="Mog1/PsbP_a/b/a-sand"/>
</dbReference>
<gene>
    <name evidence="3" type="ORF">E3N88_40658</name>
</gene>
<dbReference type="Pfam" id="PF04765">
    <property type="entry name" value="TOD1_MUCI70"/>
    <property type="match status" value="1"/>
</dbReference>
<keyword evidence="1" id="KW-1133">Transmembrane helix</keyword>